<evidence type="ECO:0000313" key="2">
    <source>
        <dbReference type="Proteomes" id="UP001218638"/>
    </source>
</evidence>
<name>A0AAE9ZX81_9BACT</name>
<reference evidence="1" key="1">
    <citation type="submission" date="2023-03" db="EMBL/GenBank/DDBJ databases">
        <title>Lomoglobus Profundus gen. nov., sp. nov., a novel member of the phylum Verrucomicrobia, isolated from deep-marine sediment of South China Sea.</title>
        <authorList>
            <person name="Ahmad T."/>
            <person name="Ishaq S.E."/>
            <person name="Wang F."/>
        </authorList>
    </citation>
    <scope>NUCLEOTIDE SEQUENCE</scope>
    <source>
        <strain evidence="1">LMO-M01</strain>
    </source>
</reference>
<protein>
    <submittedName>
        <fullName evidence="1">Uncharacterized protein</fullName>
    </submittedName>
</protein>
<keyword evidence="2" id="KW-1185">Reference proteome</keyword>
<organism evidence="1 2">
    <name type="scientific">Synoicihabitans lomoniglobus</name>
    <dbReference type="NCBI Taxonomy" id="2909285"/>
    <lineage>
        <taxon>Bacteria</taxon>
        <taxon>Pseudomonadati</taxon>
        <taxon>Verrucomicrobiota</taxon>
        <taxon>Opitutia</taxon>
        <taxon>Opitutales</taxon>
        <taxon>Opitutaceae</taxon>
        <taxon>Synoicihabitans</taxon>
    </lineage>
</organism>
<dbReference type="EMBL" id="CP119075">
    <property type="protein sequence ID" value="WED64570.1"/>
    <property type="molecule type" value="Genomic_DNA"/>
</dbReference>
<dbReference type="AlphaFoldDB" id="A0AAE9ZX81"/>
<accession>A0AAE9ZX81</accession>
<dbReference type="RefSeq" id="WP_330930798.1">
    <property type="nucleotide sequence ID" value="NZ_CP119075.1"/>
</dbReference>
<sequence>MSYKSVRNGEEPRFTSNPSTKIMNGLISLYPRLRLAIIALLISSANIVSAHSDHEELKMVRASAMYEYTNGLMVTWTALPPDKTPTGVVYSVLMDMTRYHAHHAETPFWSLVNIGLQGINHDTEISAIAGLGTNDTIELGYLSGGSLKWVKLVPPFKIFKTGVDGSTQNTNLAEVRYIRSSAKLLSFTVNFKDRKIASPIVWEDTHSLGHDNIPPPFPAGSSNP</sequence>
<dbReference type="Proteomes" id="UP001218638">
    <property type="component" value="Chromosome"/>
</dbReference>
<dbReference type="KEGG" id="slom:PXH66_19690"/>
<proteinExistence type="predicted"/>
<gene>
    <name evidence="1" type="ORF">PXH66_19690</name>
</gene>
<evidence type="ECO:0000313" key="1">
    <source>
        <dbReference type="EMBL" id="WED64570.1"/>
    </source>
</evidence>